<dbReference type="PANTHER" id="PTHR45638">
    <property type="entry name" value="CYCLIC NUCLEOTIDE-GATED CATION CHANNEL SUBUNIT A"/>
    <property type="match status" value="1"/>
</dbReference>
<evidence type="ECO:0000259" key="25">
    <source>
        <dbReference type="PROSITE" id="PS50042"/>
    </source>
</evidence>
<evidence type="ECO:0000256" key="19">
    <source>
        <dbReference type="ARBA" id="ARBA00031093"/>
    </source>
</evidence>
<feature type="transmembrane region" description="Helical" evidence="23">
    <location>
        <begin position="681"/>
        <end position="704"/>
    </location>
</feature>
<feature type="transmembrane region" description="Helical" evidence="23">
    <location>
        <begin position="590"/>
        <end position="611"/>
    </location>
</feature>
<dbReference type="GO" id="GO:0017071">
    <property type="term" value="C:intracellular cyclic nucleotide activated cation channel complex"/>
    <property type="evidence" value="ECO:0007669"/>
    <property type="project" value="TreeGrafter"/>
</dbReference>
<feature type="domain" description="G-protein coupled receptors family 1 profile" evidence="26">
    <location>
        <begin position="532"/>
        <end position="840"/>
    </location>
</feature>
<dbReference type="Gene3D" id="1.10.287.70">
    <property type="match status" value="1"/>
</dbReference>
<keyword evidence="14 20" id="KW-0807">Transducer</keyword>
<keyword evidence="28" id="KW-1185">Reference proteome</keyword>
<keyword evidence="3" id="KW-0813">Transport</keyword>
<dbReference type="GO" id="GO:0030553">
    <property type="term" value="F:cGMP binding"/>
    <property type="evidence" value="ECO:0007669"/>
    <property type="project" value="TreeGrafter"/>
</dbReference>
<keyword evidence="24" id="KW-0732">Signal</keyword>
<feature type="transmembrane region" description="Helical" evidence="23">
    <location>
        <begin position="781"/>
        <end position="802"/>
    </location>
</feature>
<keyword evidence="6 23" id="KW-1133">Transmembrane helix</keyword>
<evidence type="ECO:0000256" key="4">
    <source>
        <dbReference type="ARBA" id="ARBA00022475"/>
    </source>
</evidence>
<gene>
    <name evidence="27" type="ORF">HGM15179_016144</name>
</gene>
<evidence type="ECO:0000256" key="16">
    <source>
        <dbReference type="ARBA" id="ARBA00023288"/>
    </source>
</evidence>
<dbReference type="GO" id="GO:0005222">
    <property type="term" value="F:intracellularly cAMP-activated cation channel activity"/>
    <property type="evidence" value="ECO:0007669"/>
    <property type="project" value="TreeGrafter"/>
</dbReference>
<dbReference type="GO" id="GO:0005886">
    <property type="term" value="C:plasma membrane"/>
    <property type="evidence" value="ECO:0007669"/>
    <property type="project" value="UniProtKB-SubCell"/>
</dbReference>
<keyword evidence="11" id="KW-1015">Disulfide bond</keyword>
<keyword evidence="9 23" id="KW-0472">Membrane</keyword>
<dbReference type="PRINTS" id="PR01822">
    <property type="entry name" value="CCYSTOKININR"/>
</dbReference>
<comment type="function">
    <text evidence="18">Receptor for gastrin and cholecystokinin. The CCK-B receptors occur throughout the central nervous system where they modulate anxiety, analgesia, arousal, and neuroleptic activity. This receptor mediates its action by association with G proteins that activate a phosphatidylinositol-calcium second messenger system.</text>
</comment>
<evidence type="ECO:0000256" key="24">
    <source>
        <dbReference type="SAM" id="SignalP"/>
    </source>
</evidence>
<dbReference type="InterPro" id="IPR014710">
    <property type="entry name" value="RmlC-like_jellyroll"/>
</dbReference>
<evidence type="ECO:0000256" key="9">
    <source>
        <dbReference type="ARBA" id="ARBA00023136"/>
    </source>
</evidence>
<comment type="subcellular location">
    <subcellularLocation>
        <location evidence="1">Cell membrane</location>
        <topology evidence="1">Multi-pass membrane protein</topology>
    </subcellularLocation>
</comment>
<feature type="coiled-coil region" evidence="21">
    <location>
        <begin position="434"/>
        <end position="461"/>
    </location>
</feature>
<dbReference type="PROSITE" id="PS50042">
    <property type="entry name" value="CNMP_BINDING_3"/>
    <property type="match status" value="1"/>
</dbReference>
<keyword evidence="16" id="KW-0449">Lipoprotein</keyword>
<dbReference type="Gene3D" id="2.60.120.10">
    <property type="entry name" value="Jelly Rolls"/>
    <property type="match status" value="1"/>
</dbReference>
<dbReference type="CDD" id="cd00038">
    <property type="entry name" value="CAP_ED"/>
    <property type="match status" value="1"/>
</dbReference>
<evidence type="ECO:0000256" key="11">
    <source>
        <dbReference type="ARBA" id="ARBA00023157"/>
    </source>
</evidence>
<dbReference type="Pfam" id="PF00520">
    <property type="entry name" value="Ion_trans"/>
    <property type="match status" value="1"/>
</dbReference>
<keyword evidence="7 20" id="KW-0297">G-protein coupled receptor</keyword>
<dbReference type="PROSITE" id="PS50262">
    <property type="entry name" value="G_PROTEIN_RECEP_F1_2"/>
    <property type="match status" value="1"/>
</dbReference>
<feature type="transmembrane region" description="Helical" evidence="23">
    <location>
        <begin position="161"/>
        <end position="178"/>
    </location>
</feature>
<proteinExistence type="inferred from homology"/>
<feature type="domain" description="Cyclic nucleotide-binding" evidence="25">
    <location>
        <begin position="294"/>
        <end position="400"/>
    </location>
</feature>
<dbReference type="PANTHER" id="PTHR45638:SF2">
    <property type="entry name" value="CYCLIC NUCLEOTIDE-GATED CATION CHANNEL ALPHA-4"/>
    <property type="match status" value="1"/>
</dbReference>
<keyword evidence="12 20" id="KW-0675">Receptor</keyword>
<dbReference type="InterPro" id="IPR017452">
    <property type="entry name" value="GPCR_Rhodpsn_7TM"/>
</dbReference>
<keyword evidence="4" id="KW-1003">Cell membrane</keyword>
<feature type="region of interest" description="Disordered" evidence="22">
    <location>
        <begin position="867"/>
        <end position="894"/>
    </location>
</feature>
<dbReference type="SUPFAM" id="SSF81324">
    <property type="entry name" value="Voltage-gated potassium channels"/>
    <property type="match status" value="1"/>
</dbReference>
<dbReference type="InterPro" id="IPR009126">
    <property type="entry name" value="Cholcskin_rcpt"/>
</dbReference>
<dbReference type="SUPFAM" id="SSF51206">
    <property type="entry name" value="cAMP-binding domain-like"/>
    <property type="match status" value="1"/>
</dbReference>
<dbReference type="GO" id="GO:0005223">
    <property type="term" value="F:intracellularly cGMP-activated cation channel activity"/>
    <property type="evidence" value="ECO:0007669"/>
    <property type="project" value="TreeGrafter"/>
</dbReference>
<dbReference type="InterPro" id="IPR018490">
    <property type="entry name" value="cNMP-bd_dom_sf"/>
</dbReference>
<evidence type="ECO:0000256" key="3">
    <source>
        <dbReference type="ARBA" id="ARBA00022448"/>
    </source>
</evidence>
<feature type="signal peptide" evidence="24">
    <location>
        <begin position="1"/>
        <end position="23"/>
    </location>
</feature>
<dbReference type="GO" id="GO:0015054">
    <property type="term" value="F:gastrin receptor activity"/>
    <property type="evidence" value="ECO:0007669"/>
    <property type="project" value="InterPro"/>
</dbReference>
<keyword evidence="8" id="KW-0406">Ion transport</keyword>
<keyword evidence="17" id="KW-0407">Ion channel</keyword>
<accession>A0A8K1G3P3</accession>
<feature type="transmembrane region" description="Helical" evidence="23">
    <location>
        <begin position="123"/>
        <end position="141"/>
    </location>
</feature>
<dbReference type="PROSITE" id="PS00888">
    <property type="entry name" value="CNMP_BINDING_1"/>
    <property type="match status" value="1"/>
</dbReference>
<evidence type="ECO:0000256" key="23">
    <source>
        <dbReference type="SAM" id="Phobius"/>
    </source>
</evidence>
<evidence type="ECO:0000256" key="21">
    <source>
        <dbReference type="SAM" id="Coils"/>
    </source>
</evidence>
<feature type="transmembrane region" description="Helical" evidence="23">
    <location>
        <begin position="822"/>
        <end position="842"/>
    </location>
</feature>
<dbReference type="PRINTS" id="PR00527">
    <property type="entry name" value="GASTRINR"/>
</dbReference>
<feature type="transmembrane region" description="Helical" evidence="23">
    <location>
        <begin position="519"/>
        <end position="542"/>
    </location>
</feature>
<dbReference type="InterPro" id="IPR005821">
    <property type="entry name" value="Ion_trans_dom"/>
</dbReference>
<keyword evidence="15" id="KW-1071">Ligand-gated ion channel</keyword>
<dbReference type="InterPro" id="IPR000276">
    <property type="entry name" value="GPCR_Rhodpsn"/>
</dbReference>
<dbReference type="GO" id="GO:0044877">
    <property type="term" value="F:protein-containing complex binding"/>
    <property type="evidence" value="ECO:0007669"/>
    <property type="project" value="TreeGrafter"/>
</dbReference>
<keyword evidence="10" id="KW-0564">Palmitate</keyword>
<evidence type="ECO:0000256" key="1">
    <source>
        <dbReference type="ARBA" id="ARBA00004651"/>
    </source>
</evidence>
<dbReference type="Gene3D" id="1.10.287.630">
    <property type="entry name" value="Helix hairpin bin"/>
    <property type="match status" value="1"/>
</dbReference>
<keyword evidence="21" id="KW-0175">Coiled coil</keyword>
<dbReference type="SUPFAM" id="SSF81321">
    <property type="entry name" value="Family A G protein-coupled receptor-like"/>
    <property type="match status" value="1"/>
</dbReference>
<dbReference type="EMBL" id="SWJQ01000776">
    <property type="protein sequence ID" value="TRZ10974.1"/>
    <property type="molecule type" value="Genomic_DNA"/>
</dbReference>
<evidence type="ECO:0000256" key="7">
    <source>
        <dbReference type="ARBA" id="ARBA00023040"/>
    </source>
</evidence>
<dbReference type="PROSITE" id="PS00889">
    <property type="entry name" value="CNMP_BINDING_2"/>
    <property type="match status" value="1"/>
</dbReference>
<dbReference type="Pfam" id="PF16526">
    <property type="entry name" value="CLZ"/>
    <property type="match status" value="1"/>
</dbReference>
<dbReference type="InterPro" id="IPR032406">
    <property type="entry name" value="CLZ_dom"/>
</dbReference>
<evidence type="ECO:0000256" key="8">
    <source>
        <dbReference type="ARBA" id="ARBA00023065"/>
    </source>
</evidence>
<dbReference type="OrthoDB" id="5987936at2759"/>
<evidence type="ECO:0000256" key="20">
    <source>
        <dbReference type="RuleBase" id="RU000688"/>
    </source>
</evidence>
<organism evidence="27 28">
    <name type="scientific">Zosterops borbonicus</name>
    <dbReference type="NCBI Taxonomy" id="364589"/>
    <lineage>
        <taxon>Eukaryota</taxon>
        <taxon>Metazoa</taxon>
        <taxon>Chordata</taxon>
        <taxon>Craniata</taxon>
        <taxon>Vertebrata</taxon>
        <taxon>Euteleostomi</taxon>
        <taxon>Archelosauria</taxon>
        <taxon>Archosauria</taxon>
        <taxon>Dinosauria</taxon>
        <taxon>Saurischia</taxon>
        <taxon>Theropoda</taxon>
        <taxon>Coelurosauria</taxon>
        <taxon>Aves</taxon>
        <taxon>Neognathae</taxon>
        <taxon>Neoaves</taxon>
        <taxon>Telluraves</taxon>
        <taxon>Australaves</taxon>
        <taxon>Passeriformes</taxon>
        <taxon>Sylvioidea</taxon>
        <taxon>Zosteropidae</taxon>
        <taxon>Zosterops</taxon>
    </lineage>
</organism>
<name>A0A8K1G3P3_9PASS</name>
<dbReference type="Proteomes" id="UP000796761">
    <property type="component" value="Unassembled WGS sequence"/>
</dbReference>
<reference evidence="27" key="1">
    <citation type="submission" date="2019-04" db="EMBL/GenBank/DDBJ databases">
        <title>Genome assembly of Zosterops borbonicus 15179.</title>
        <authorList>
            <person name="Leroy T."/>
            <person name="Anselmetti Y."/>
            <person name="Tilak M.-K."/>
            <person name="Nabholz B."/>
        </authorList>
    </citation>
    <scope>NUCLEOTIDE SEQUENCE</scope>
    <source>
        <strain evidence="27">HGM_15179</strain>
        <tissue evidence="27">Muscle</tissue>
    </source>
</reference>
<dbReference type="FunFam" id="2.60.120.10:FF:000002">
    <property type="entry name" value="Cyclic nucleotide gated channel alpha 1a"/>
    <property type="match status" value="1"/>
</dbReference>
<dbReference type="InterPro" id="IPR000314">
    <property type="entry name" value="Gastrin_rcpt"/>
</dbReference>
<dbReference type="SMART" id="SM00100">
    <property type="entry name" value="cNMP"/>
    <property type="match status" value="1"/>
</dbReference>
<dbReference type="PROSITE" id="PS00237">
    <property type="entry name" value="G_PROTEIN_RECEP_F1_1"/>
    <property type="match status" value="1"/>
</dbReference>
<evidence type="ECO:0000256" key="2">
    <source>
        <dbReference type="ARBA" id="ARBA00019090"/>
    </source>
</evidence>
<evidence type="ECO:0000256" key="22">
    <source>
        <dbReference type="SAM" id="MobiDB-lite"/>
    </source>
</evidence>
<feature type="transmembrane region" description="Helical" evidence="23">
    <location>
        <begin position="632"/>
        <end position="653"/>
    </location>
</feature>
<evidence type="ECO:0000256" key="12">
    <source>
        <dbReference type="ARBA" id="ARBA00023170"/>
    </source>
</evidence>
<comment type="similarity">
    <text evidence="20">Belongs to the G-protein coupled receptor 1 family.</text>
</comment>
<dbReference type="AlphaFoldDB" id="A0A8K1G3P3"/>
<protein>
    <recommendedName>
        <fullName evidence="2">Gastrin/cholecystokinin type B receptor</fullName>
    </recommendedName>
    <alternativeName>
        <fullName evidence="19">Cholecystokinin-2 receptor</fullName>
    </alternativeName>
</protein>
<evidence type="ECO:0000256" key="6">
    <source>
        <dbReference type="ARBA" id="ARBA00022989"/>
    </source>
</evidence>
<evidence type="ECO:0000256" key="5">
    <source>
        <dbReference type="ARBA" id="ARBA00022692"/>
    </source>
</evidence>
<evidence type="ECO:0000259" key="26">
    <source>
        <dbReference type="PROSITE" id="PS50262"/>
    </source>
</evidence>
<feature type="compositionally biased region" description="Polar residues" evidence="22">
    <location>
        <begin position="878"/>
        <end position="894"/>
    </location>
</feature>
<dbReference type="InterPro" id="IPR018488">
    <property type="entry name" value="cNMP-bd_CS"/>
</dbReference>
<dbReference type="Gene3D" id="1.20.1070.10">
    <property type="entry name" value="Rhodopsin 7-helix transmembrane proteins"/>
    <property type="match status" value="1"/>
</dbReference>
<evidence type="ECO:0000256" key="13">
    <source>
        <dbReference type="ARBA" id="ARBA00023180"/>
    </source>
</evidence>
<dbReference type="Pfam" id="PF00027">
    <property type="entry name" value="cNMP_binding"/>
    <property type="match status" value="1"/>
</dbReference>
<feature type="transmembrane region" description="Helical" evidence="23">
    <location>
        <begin position="190"/>
        <end position="216"/>
    </location>
</feature>
<evidence type="ECO:0000313" key="27">
    <source>
        <dbReference type="EMBL" id="TRZ10974.1"/>
    </source>
</evidence>
<keyword evidence="5 20" id="KW-0812">Transmembrane</keyword>
<evidence type="ECO:0000256" key="14">
    <source>
        <dbReference type="ARBA" id="ARBA00023224"/>
    </source>
</evidence>
<comment type="caution">
    <text evidence="27">The sequence shown here is derived from an EMBL/GenBank/DDBJ whole genome shotgun (WGS) entry which is preliminary data.</text>
</comment>
<dbReference type="InterPro" id="IPR050866">
    <property type="entry name" value="CNG_cation_channel"/>
</dbReference>
<feature type="chain" id="PRO_5035426192" description="Gastrin/cholecystokinin type B receptor" evidence="24">
    <location>
        <begin position="24"/>
        <end position="894"/>
    </location>
</feature>
<dbReference type="PRINTS" id="PR00237">
    <property type="entry name" value="GPCRRHODOPSN"/>
</dbReference>
<evidence type="ECO:0000313" key="28">
    <source>
        <dbReference type="Proteomes" id="UP000796761"/>
    </source>
</evidence>
<feature type="transmembrane region" description="Helical" evidence="23">
    <location>
        <begin position="562"/>
        <end position="584"/>
    </location>
</feature>
<dbReference type="Pfam" id="PF00001">
    <property type="entry name" value="7tm_1"/>
    <property type="match status" value="1"/>
</dbReference>
<evidence type="ECO:0000256" key="18">
    <source>
        <dbReference type="ARBA" id="ARBA00025402"/>
    </source>
</evidence>
<keyword evidence="13" id="KW-0325">Glycoprotein</keyword>
<evidence type="ECO:0000256" key="10">
    <source>
        <dbReference type="ARBA" id="ARBA00023139"/>
    </source>
</evidence>
<sequence>MVLPVLYNWVVLILRCCFPEVQEAHTGLWQVLDGLSDVLYLLDMAVHLHTGFLEDGILVQDVGRTRRRYLGSWTFPWDVVSVLPTELLSARANRCLRLPRLFEAFDRCETRTGRPNVFRMAKLMLYLLLGIHWHGCLYFALSAHLGLGADPWVCPGSPRALRRYLHSFYFSTLVLAMVGDTPTPQREEEFLFLTAGFLLAVLGFATITGSISAVIVNLGTAASAFHPDAGPVRRYLRARGVGRGLRGRVERWQQHLRAQRKLPAELGVLRHLPRGLRAEVAAAVHLAALRRVGLFQGWERGLLRQLVLRLRPQVFGPGEFVCRRGDVGREMYFIREGRLAVVAEDGVTQLAVLGEGLYFGEISLINIRGNTAGNRRTANILSIGYSDLFCLGKEDLAEVLAEFPRARAAMEAKGRELLLRMGRLDPGAEAAAAEAGAERRLQGLEAALEGLQTRAARLLAQLEAGALRMALRELLCRSGNGTGSGPGTGNGTNGSICDLLRRGLRGPPAPRELDVAVRVVLYVLIFVLSVGGNALVVAVLALNRRLRTVTNCFLLSLALSDLLLALCCMPFTLLPGLMGAFIFGDVVCKLVAYLMGVSVAVSTFSLVAIAIERYSAICNPLQSRAWQTRSHACRVIAGTWALAALLMLPYAVYSTTRPAAPRPPPAQCTHHWPSERVRQGWYVLLLLVLFFIPGVVMTVAYGLISRELYRGIRFELDVKREVAAPRGVGGDPAPACDEGDGCYLQLSRPGAALELRALGAAQQDRARINSSGAQLAAKRRVIRMLVVIVAMFFLCWLPIFAANTWRAFSPRAAQRALSGTPIAFIHLLSYTSACANPLIYCFMNRRFRKAFGATCAGWGCRRSCPRRPPEDEPPMASASLSKFSYTTVSSLGPP</sequence>
<evidence type="ECO:0000256" key="17">
    <source>
        <dbReference type="ARBA" id="ARBA00023303"/>
    </source>
</evidence>
<dbReference type="InterPro" id="IPR000595">
    <property type="entry name" value="cNMP-bd_dom"/>
</dbReference>
<evidence type="ECO:0000256" key="15">
    <source>
        <dbReference type="ARBA" id="ARBA00023286"/>
    </source>
</evidence>